<dbReference type="OrthoDB" id="2689251at2759"/>
<sequence>MHPWPPCLGLGCAYKQLWVTLWEEPCIISICQKINTHVWQSSTSNVAASEAEAEDFTSDLMHLAIANAGHKDSDSLTINEDPTPPITPTSPTIDTLAVIAPPVLPTVPAITPAMLPQATETIINPVPRSAVQLPVSLTGNTVNVPMVTVTTATDEFPPIVPATVTDIPGNGETLSQAVASGSLSPQRGGGKKAGVLALVSLLDNTAEQQHGRPIRIRKKK</sequence>
<accession>A0A9P7AG62</accession>
<comment type="caution">
    <text evidence="1">The sequence shown here is derived from an EMBL/GenBank/DDBJ whole genome shotgun (WGS) entry which is preliminary data.</text>
</comment>
<reference evidence="1" key="1">
    <citation type="journal article" date="2020" name="New Phytol.">
        <title>Comparative genomics reveals dynamic genome evolution in host specialist ectomycorrhizal fungi.</title>
        <authorList>
            <person name="Lofgren L.A."/>
            <person name="Nguyen N.H."/>
            <person name="Vilgalys R."/>
            <person name="Ruytinx J."/>
            <person name="Liao H.L."/>
            <person name="Branco S."/>
            <person name="Kuo A."/>
            <person name="LaButti K."/>
            <person name="Lipzen A."/>
            <person name="Andreopoulos W."/>
            <person name="Pangilinan J."/>
            <person name="Riley R."/>
            <person name="Hundley H."/>
            <person name="Na H."/>
            <person name="Barry K."/>
            <person name="Grigoriev I.V."/>
            <person name="Stajich J.E."/>
            <person name="Kennedy P.G."/>
        </authorList>
    </citation>
    <scope>NUCLEOTIDE SEQUENCE</scope>
    <source>
        <strain evidence="1">S12</strain>
    </source>
</reference>
<evidence type="ECO:0000313" key="1">
    <source>
        <dbReference type="EMBL" id="KAG1787603.1"/>
    </source>
</evidence>
<evidence type="ECO:0000313" key="2">
    <source>
        <dbReference type="Proteomes" id="UP000719766"/>
    </source>
</evidence>
<dbReference type="EMBL" id="JABBWE010000077">
    <property type="protein sequence ID" value="KAG1787603.1"/>
    <property type="molecule type" value="Genomic_DNA"/>
</dbReference>
<dbReference type="RefSeq" id="XP_041154934.1">
    <property type="nucleotide sequence ID" value="XM_041300680.1"/>
</dbReference>
<gene>
    <name evidence="1" type="ORF">HD556DRAFT_1312639</name>
</gene>
<organism evidence="1 2">
    <name type="scientific">Suillus plorans</name>
    <dbReference type="NCBI Taxonomy" id="116603"/>
    <lineage>
        <taxon>Eukaryota</taxon>
        <taxon>Fungi</taxon>
        <taxon>Dikarya</taxon>
        <taxon>Basidiomycota</taxon>
        <taxon>Agaricomycotina</taxon>
        <taxon>Agaricomycetes</taxon>
        <taxon>Agaricomycetidae</taxon>
        <taxon>Boletales</taxon>
        <taxon>Suillineae</taxon>
        <taxon>Suillaceae</taxon>
        <taxon>Suillus</taxon>
    </lineage>
</organism>
<dbReference type="Proteomes" id="UP000719766">
    <property type="component" value="Unassembled WGS sequence"/>
</dbReference>
<proteinExistence type="predicted"/>
<keyword evidence="2" id="KW-1185">Reference proteome</keyword>
<name>A0A9P7AG62_9AGAM</name>
<protein>
    <submittedName>
        <fullName evidence="1">Uncharacterized protein</fullName>
    </submittedName>
</protein>
<dbReference type="GeneID" id="64594444"/>
<dbReference type="AlphaFoldDB" id="A0A9P7AG62"/>